<dbReference type="AlphaFoldDB" id="A0A8X7WYD1"/>
<evidence type="ECO:0000313" key="4">
    <source>
        <dbReference type="Proteomes" id="UP000886611"/>
    </source>
</evidence>
<dbReference type="Proteomes" id="UP000886611">
    <property type="component" value="Unassembled WGS sequence"/>
</dbReference>
<proteinExistence type="inferred from homology"/>
<dbReference type="Gene3D" id="1.20.5.220">
    <property type="match status" value="1"/>
</dbReference>
<dbReference type="Gene3D" id="1.20.58.1070">
    <property type="match status" value="1"/>
</dbReference>
<evidence type="ECO:0000313" key="3">
    <source>
        <dbReference type="EMBL" id="KAG2457780.1"/>
    </source>
</evidence>
<feature type="compositionally biased region" description="Low complexity" evidence="2">
    <location>
        <begin position="391"/>
        <end position="418"/>
    </location>
</feature>
<dbReference type="GO" id="GO:0000387">
    <property type="term" value="P:spliceosomal snRNP assembly"/>
    <property type="evidence" value="ECO:0007669"/>
    <property type="project" value="InterPro"/>
</dbReference>
<name>A0A8X7WYD1_POLSE</name>
<sequence length="433" mass="47059">MKSDVEDLMPRLLPVENYDVDDFDPSIPPRNPQEYLRQVQLEAAKCPDVVVAQIDPKKLQKRQTVNVSLSTCQPAPDGYSPSLKWQQIQVANFSAVRQSVVKHRAHWQAQALDENVMMPKVEDDEGWKKFCLGENVYFRRSAIQDVMNEEMGIDYVKVGFPPLLSIVSRLNQSVTTHVLEYLITWFEEEEFSPELLRPPGTSGPFREDVNASAASRHTVAQGPNLQTKQKNKGRGCCPDTAPRQVFSAGPTLSALIGAPMLPPSASLLEQSAVPAMEPLVGSGFVSTSQTAGFFSASAEDGPLRDVRTQWHVLPYRRNWLPQAASSAYFGTPRQFGSAHCKRADPALLASGASRGRSPLPSPLCLSVQKLLQRADLLLPVALDPTPLPSLLTTASPPGGHIARPAATAQGAAALASPAKLPPSRKKQPAVGLP</sequence>
<dbReference type="InterPro" id="IPR035426">
    <property type="entry name" value="Gemin2/Brr1"/>
</dbReference>
<dbReference type="Pfam" id="PF04938">
    <property type="entry name" value="SIP1"/>
    <property type="match status" value="1"/>
</dbReference>
<dbReference type="PANTHER" id="PTHR12794">
    <property type="entry name" value="GEMIN2"/>
    <property type="match status" value="1"/>
</dbReference>
<dbReference type="PANTHER" id="PTHR12794:SF0">
    <property type="entry name" value="GEM-ASSOCIATED PROTEIN 2"/>
    <property type="match status" value="1"/>
</dbReference>
<accession>A0A8X7WYD1</accession>
<keyword evidence="4" id="KW-1185">Reference proteome</keyword>
<feature type="region of interest" description="Disordered" evidence="2">
    <location>
        <begin position="391"/>
        <end position="433"/>
    </location>
</feature>
<dbReference type="EMBL" id="JAATIS010008546">
    <property type="protein sequence ID" value="KAG2457780.1"/>
    <property type="molecule type" value="Genomic_DNA"/>
</dbReference>
<organism evidence="3 4">
    <name type="scientific">Polypterus senegalus</name>
    <name type="common">Senegal bichir</name>
    <dbReference type="NCBI Taxonomy" id="55291"/>
    <lineage>
        <taxon>Eukaryota</taxon>
        <taxon>Metazoa</taxon>
        <taxon>Chordata</taxon>
        <taxon>Craniata</taxon>
        <taxon>Vertebrata</taxon>
        <taxon>Euteleostomi</taxon>
        <taxon>Actinopterygii</taxon>
        <taxon>Polypteriformes</taxon>
        <taxon>Polypteridae</taxon>
        <taxon>Polypterus</taxon>
    </lineage>
</organism>
<comment type="similarity">
    <text evidence="1">Belongs to the gemin-2 family.</text>
</comment>
<evidence type="ECO:0000256" key="2">
    <source>
        <dbReference type="SAM" id="MobiDB-lite"/>
    </source>
</evidence>
<protein>
    <submittedName>
        <fullName evidence="3">GEMI2 protein</fullName>
    </submittedName>
</protein>
<dbReference type="GO" id="GO:0005634">
    <property type="term" value="C:nucleus"/>
    <property type="evidence" value="ECO:0007669"/>
    <property type="project" value="TreeGrafter"/>
</dbReference>
<comment type="caution">
    <text evidence="3">The sequence shown here is derived from an EMBL/GenBank/DDBJ whole genome shotgun (WGS) entry which is preliminary data.</text>
</comment>
<feature type="non-terminal residue" evidence="3">
    <location>
        <position position="433"/>
    </location>
</feature>
<gene>
    <name evidence="3" type="primary">Gemin2</name>
    <name evidence="3" type="ORF">GTO96_0012394</name>
</gene>
<feature type="non-terminal residue" evidence="3">
    <location>
        <position position="1"/>
    </location>
</feature>
<reference evidence="3 4" key="1">
    <citation type="journal article" date="2021" name="Cell">
        <title>Tracing the genetic footprints of vertebrate landing in non-teleost ray-finned fishes.</title>
        <authorList>
            <person name="Bi X."/>
            <person name="Wang K."/>
            <person name="Yang L."/>
            <person name="Pan H."/>
            <person name="Jiang H."/>
            <person name="Wei Q."/>
            <person name="Fang M."/>
            <person name="Yu H."/>
            <person name="Zhu C."/>
            <person name="Cai Y."/>
            <person name="He Y."/>
            <person name="Gan X."/>
            <person name="Zeng H."/>
            <person name="Yu D."/>
            <person name="Zhu Y."/>
            <person name="Jiang H."/>
            <person name="Qiu Q."/>
            <person name="Yang H."/>
            <person name="Zhang Y.E."/>
            <person name="Wang W."/>
            <person name="Zhu M."/>
            <person name="He S."/>
            <person name="Zhang G."/>
        </authorList>
    </citation>
    <scope>NUCLEOTIDE SEQUENCE [LARGE SCALE GENOMIC DNA]</scope>
    <source>
        <strain evidence="3">Bchr_013</strain>
    </source>
</reference>
<dbReference type="GO" id="GO:0032797">
    <property type="term" value="C:SMN complex"/>
    <property type="evidence" value="ECO:0007669"/>
    <property type="project" value="TreeGrafter"/>
</dbReference>
<evidence type="ECO:0000256" key="1">
    <source>
        <dbReference type="ARBA" id="ARBA00025758"/>
    </source>
</evidence>